<dbReference type="SMART" id="SM00065">
    <property type="entry name" value="GAF"/>
    <property type="match status" value="1"/>
</dbReference>
<dbReference type="InterPro" id="IPR052551">
    <property type="entry name" value="UV-DNA_repair_photolyase"/>
</dbReference>
<dbReference type="InterPro" id="IPR036291">
    <property type="entry name" value="NAD(P)-bd_dom_sf"/>
</dbReference>
<dbReference type="SUPFAM" id="SSF55874">
    <property type="entry name" value="ATPase domain of HSP90 chaperone/DNA topoisomerase II/histidine kinase"/>
    <property type="match status" value="1"/>
</dbReference>
<dbReference type="Gene3D" id="3.30.565.10">
    <property type="entry name" value="Histidine kinase-like ATPase, C-terminal domain"/>
    <property type="match status" value="1"/>
</dbReference>
<comment type="caution">
    <text evidence="3">The sequence shown here is derived from an EMBL/GenBank/DDBJ whole genome shotgun (WGS) entry which is preliminary data.</text>
</comment>
<dbReference type="InterPro" id="IPR005467">
    <property type="entry name" value="His_kinase_dom"/>
</dbReference>
<dbReference type="Pfam" id="PF02518">
    <property type="entry name" value="HATPase_c"/>
    <property type="match status" value="1"/>
</dbReference>
<dbReference type="Pfam" id="PF19630">
    <property type="entry name" value="DUF6134"/>
    <property type="match status" value="1"/>
</dbReference>
<dbReference type="CDD" id="cd00075">
    <property type="entry name" value="HATPase"/>
    <property type="match status" value="1"/>
</dbReference>
<dbReference type="InterPro" id="IPR032710">
    <property type="entry name" value="NTF2-like_dom_sf"/>
</dbReference>
<evidence type="ECO:0000313" key="4">
    <source>
        <dbReference type="Proteomes" id="UP000601435"/>
    </source>
</evidence>
<keyword evidence="1" id="KW-1133">Transmembrane helix</keyword>
<proteinExistence type="predicted"/>
<dbReference type="SMART" id="SM00387">
    <property type="entry name" value="HATPase_c"/>
    <property type="match status" value="1"/>
</dbReference>
<dbReference type="Gene3D" id="3.40.50.620">
    <property type="entry name" value="HUPs"/>
    <property type="match status" value="1"/>
</dbReference>
<dbReference type="EMBL" id="CAJNJA010033074">
    <property type="protein sequence ID" value="CAE7674294.1"/>
    <property type="molecule type" value="Genomic_DNA"/>
</dbReference>
<evidence type="ECO:0000259" key="2">
    <source>
        <dbReference type="PROSITE" id="PS50109"/>
    </source>
</evidence>
<dbReference type="Gene3D" id="1.10.287.130">
    <property type="match status" value="1"/>
</dbReference>
<name>A0A812WJ50_9DINO</name>
<dbReference type="Gene3D" id="3.40.50.720">
    <property type="entry name" value="NAD(P)-binding Rossmann-like Domain"/>
    <property type="match status" value="1"/>
</dbReference>
<dbReference type="InterPro" id="IPR029016">
    <property type="entry name" value="GAF-like_dom_sf"/>
</dbReference>
<keyword evidence="1" id="KW-0472">Membrane</keyword>
<dbReference type="Gene3D" id="3.10.450.50">
    <property type="match status" value="1"/>
</dbReference>
<keyword evidence="4" id="KW-1185">Reference proteome</keyword>
<organism evidence="3 4">
    <name type="scientific">Symbiodinium necroappetens</name>
    <dbReference type="NCBI Taxonomy" id="1628268"/>
    <lineage>
        <taxon>Eukaryota</taxon>
        <taxon>Sar</taxon>
        <taxon>Alveolata</taxon>
        <taxon>Dinophyceae</taxon>
        <taxon>Suessiales</taxon>
        <taxon>Symbiodiniaceae</taxon>
        <taxon>Symbiodinium</taxon>
    </lineage>
</organism>
<reference evidence="3" key="1">
    <citation type="submission" date="2021-02" db="EMBL/GenBank/DDBJ databases">
        <authorList>
            <person name="Dougan E. K."/>
            <person name="Rhodes N."/>
            <person name="Thang M."/>
            <person name="Chan C."/>
        </authorList>
    </citation>
    <scope>NUCLEOTIDE SEQUENCE</scope>
</reference>
<dbReference type="InterPro" id="IPR045767">
    <property type="entry name" value="DUF6134"/>
</dbReference>
<dbReference type="SUPFAM" id="SSF51735">
    <property type="entry name" value="NAD(P)-binding Rossmann-fold domains"/>
    <property type="match status" value="1"/>
</dbReference>
<dbReference type="Pfam" id="PF00512">
    <property type="entry name" value="HisKA"/>
    <property type="match status" value="1"/>
</dbReference>
<dbReference type="SUPFAM" id="SSF48173">
    <property type="entry name" value="Cryptochrome/photolyase FAD-binding domain"/>
    <property type="match status" value="1"/>
</dbReference>
<dbReference type="InterPro" id="IPR002347">
    <property type="entry name" value="SDR_fam"/>
</dbReference>
<dbReference type="OrthoDB" id="5589044at2759"/>
<dbReference type="SUPFAM" id="SSF55781">
    <property type="entry name" value="GAF domain-like"/>
    <property type="match status" value="1"/>
</dbReference>
<dbReference type="InterPro" id="IPR003018">
    <property type="entry name" value="GAF"/>
</dbReference>
<dbReference type="Pfam" id="PF04244">
    <property type="entry name" value="DPRP"/>
    <property type="match status" value="1"/>
</dbReference>
<dbReference type="SUPFAM" id="SSF54427">
    <property type="entry name" value="NTF2-like"/>
    <property type="match status" value="1"/>
</dbReference>
<evidence type="ECO:0000256" key="1">
    <source>
        <dbReference type="SAM" id="Phobius"/>
    </source>
</evidence>
<dbReference type="PANTHER" id="PTHR38657">
    <property type="entry name" value="SLR1343 PROTEIN"/>
    <property type="match status" value="1"/>
</dbReference>
<dbReference type="Gene3D" id="3.30.450.40">
    <property type="match status" value="1"/>
</dbReference>
<feature type="domain" description="Histidine kinase" evidence="2">
    <location>
        <begin position="1359"/>
        <end position="1589"/>
    </location>
</feature>
<dbReference type="InterPro" id="IPR003661">
    <property type="entry name" value="HisK_dim/P_dom"/>
</dbReference>
<dbReference type="PRINTS" id="PR00081">
    <property type="entry name" value="GDHRDH"/>
</dbReference>
<dbReference type="InterPro" id="IPR037401">
    <property type="entry name" value="SnoaL-like"/>
</dbReference>
<dbReference type="Pfam" id="PF00106">
    <property type="entry name" value="adh_short"/>
    <property type="match status" value="1"/>
</dbReference>
<dbReference type="Pfam" id="PF12680">
    <property type="entry name" value="SnoaL_2"/>
    <property type="match status" value="1"/>
</dbReference>
<accession>A0A812WJ50</accession>
<dbReference type="Gene3D" id="1.10.579.10">
    <property type="entry name" value="DNA Cyclobutane Dipyrimidine Photolyase, subunit A, domain 3"/>
    <property type="match status" value="1"/>
</dbReference>
<sequence length="1601" mass="175719">MAPARVAQVIQRAAAFVNPIDGVAEKWPTRVRKLQRRGLMAAALAVAVGLPAVASVPPDGDLAFRVLRGDSPMGDHRLTFQRDGARLEVLVSIDLDVKLGPFTLYEYTHENREVWRDGRLVRLSTETDDDGESFFVEAQRTDDGLRVETREGSRIVPGDIIPSSYWNYAIVEAEQVLDTQKGRVLDVATEFVGETEIWVNGALIPARHYRMRGDLELDLWYDADREWVKTAFEIRGEQIEYFRGGVPENLEQASYFAQRRGDGGALDGGALGGDALGGGGGERYRGLSALSDLDPDRDRVLLAEVWDEATYVRHHKKKIAFVFSAMRHFAAALRDEGVAVDYVTLDDPENSGNLRGEVARALRRRAAKRVVVTAPGEWRLWQDLQGWEAALGLPVEIRADERFFCTPADFAAWAKGRKALRMEYFYRELRRRTGYLMDAGGAPEGGRWNFDQDNRKALPRAVAPPPLPQVAPDATTRAVLELVDARFAAHFGDLEPFGFAVTAAQAERAFEDFVTRRLSSFGDYQDAMARGEATLFHSVIALYLNAGLLDPRAVCARAEKAWRDGAAPLNAVEGFIRQILGWREFVRGLYWLEMPDYARRNFFNARRGLPRFYWTGETEMTCLAETIGQTRSGAYAHHIQRLMVTGNFALLAGVDPKAVNEWYLAVYADAYEWVELPNVTGMALFADGGRLASKPYAASGKYIDRMSDYCRACPYDVKKATGADACPFNYLYWDFIARNGEKFDRNPRMSMILKSFHRMQPDRVRAMRAQAKSFLEALDTVGGLGRALALELARRGRTVVASARGEDKLTELTEAGADCAGRILAWPLDVTDAAAVAAALERIAAEVGPIDTAVLNAGTHRPVDGRHLRAADFRELVELNVMGTVTCLEPLIAAMTARGRGRIAVVASLSGYRGLPSAAAYGLTKAGLINMCEALRPELALAGITLQVVNPGFVRTPLTDRNDFPMPFLMEAEAAARAFADGLESRRFEIVFPRRFAYLLKLLRPAGAGAMNRAETLRRYGALFAALTPERLPELGELVGDQVRFRDPFNDVQGRDAFLGVFREMFDTLVEPTFAVEDSALGARAGYLRWTMTFRTRRGGAAWRITGMSELQFDDDGRVVLHLDHWDAGSQFYARLPLLGWLIERVPRVRPAVGASAVGPTPLRRVSTMPFASRGGDYPRPFDEAYRQSVLDACGLVDQPPDPDLERVARLAARRFNAPMALVSLLDGGRQWFPAQVGMAARETPRDWAFCAHAVVLSAPLVVADAQADPRFADSPLVTGAPYLRFYAGVPLVVEEARLGTLCILDTVPRPALRAEELADLEDFAALASSLLTARRASGDGLQAQEAEQARERSRALALLSHELRTPLNALLGFADIIADEALGPVSPPAYRDYAVHLRDGGRRLERLADRALRYTQIALGRVELDEEAVGAAEIVARACGLIAAQARHAGVTLVVPDPPCAAEGLTITADAALLEQALFQLLRNALEHGCERTDGEPCRITVTLACPDGCPRFTVRDEGPGLSPQEWSALVKPLAVAGDLMQRGCEESLGLGLALAKRLLELHGGRLELDEAGPGAGAAVSLILPRWRRLGAAGAETAAG</sequence>
<dbReference type="InterPro" id="IPR036890">
    <property type="entry name" value="HATPase_C_sf"/>
</dbReference>
<evidence type="ECO:0000313" key="3">
    <source>
        <dbReference type="EMBL" id="CAE7674294.1"/>
    </source>
</evidence>
<dbReference type="InterPro" id="IPR014729">
    <property type="entry name" value="Rossmann-like_a/b/a_fold"/>
</dbReference>
<protein>
    <submittedName>
        <fullName evidence="3">PhrB protein</fullName>
    </submittedName>
</protein>
<dbReference type="CDD" id="cd00082">
    <property type="entry name" value="HisKA"/>
    <property type="match status" value="1"/>
</dbReference>
<dbReference type="SMART" id="SM00388">
    <property type="entry name" value="HisKA"/>
    <property type="match status" value="1"/>
</dbReference>
<dbReference type="InterPro" id="IPR007357">
    <property type="entry name" value="PhrB-like"/>
</dbReference>
<dbReference type="PANTHER" id="PTHR38657:SF1">
    <property type="entry name" value="SLR1343 PROTEIN"/>
    <property type="match status" value="1"/>
</dbReference>
<dbReference type="InterPro" id="IPR003594">
    <property type="entry name" value="HATPase_dom"/>
</dbReference>
<dbReference type="Gene3D" id="1.25.40.80">
    <property type="match status" value="1"/>
</dbReference>
<dbReference type="InterPro" id="IPR036134">
    <property type="entry name" value="Crypto/Photolyase_FAD-like_sf"/>
</dbReference>
<gene>
    <name evidence="3" type="primary">phrB</name>
    <name evidence="3" type="ORF">SNEC2469_LOCUS19327</name>
</gene>
<dbReference type="SUPFAM" id="SSF47384">
    <property type="entry name" value="Homodimeric domain of signal transducing histidine kinase"/>
    <property type="match status" value="1"/>
</dbReference>
<dbReference type="GO" id="GO:0000155">
    <property type="term" value="F:phosphorelay sensor kinase activity"/>
    <property type="evidence" value="ECO:0007669"/>
    <property type="project" value="InterPro"/>
</dbReference>
<feature type="transmembrane region" description="Helical" evidence="1">
    <location>
        <begin position="38"/>
        <end position="56"/>
    </location>
</feature>
<dbReference type="Gene3D" id="1.10.10.1710">
    <property type="entry name" value="Deoxyribodipyrimidine photolyase-related"/>
    <property type="match status" value="1"/>
</dbReference>
<dbReference type="Proteomes" id="UP000601435">
    <property type="component" value="Unassembled WGS sequence"/>
</dbReference>
<dbReference type="InterPro" id="IPR036097">
    <property type="entry name" value="HisK_dim/P_sf"/>
</dbReference>
<dbReference type="PROSITE" id="PS50109">
    <property type="entry name" value="HIS_KIN"/>
    <property type="match status" value="1"/>
</dbReference>
<dbReference type="Pfam" id="PF01590">
    <property type="entry name" value="GAF"/>
    <property type="match status" value="1"/>
</dbReference>
<keyword evidence="1" id="KW-0812">Transmembrane</keyword>